<feature type="region of interest" description="Disordered" evidence="1">
    <location>
        <begin position="45"/>
        <end position="64"/>
    </location>
</feature>
<feature type="compositionally biased region" description="Polar residues" evidence="1">
    <location>
        <begin position="127"/>
        <end position="139"/>
    </location>
</feature>
<protein>
    <submittedName>
        <fullName evidence="2">Uncharacterized protein</fullName>
    </submittedName>
</protein>
<feature type="non-terminal residue" evidence="2">
    <location>
        <position position="222"/>
    </location>
</feature>
<name>A0A0B7A673_9EUPU</name>
<dbReference type="AlphaFoldDB" id="A0A0B7A673"/>
<accession>A0A0B7A673</accession>
<feature type="compositionally biased region" description="Basic residues" evidence="1">
    <location>
        <begin position="10"/>
        <end position="20"/>
    </location>
</feature>
<dbReference type="EMBL" id="HACG01028656">
    <property type="protein sequence ID" value="CEK75521.1"/>
    <property type="molecule type" value="Transcribed_RNA"/>
</dbReference>
<evidence type="ECO:0000313" key="2">
    <source>
        <dbReference type="EMBL" id="CEK75521.1"/>
    </source>
</evidence>
<gene>
    <name evidence="2" type="primary">ORF95865</name>
</gene>
<proteinExistence type="predicted"/>
<feature type="region of interest" description="Disordered" evidence="1">
    <location>
        <begin position="114"/>
        <end position="154"/>
    </location>
</feature>
<evidence type="ECO:0000256" key="1">
    <source>
        <dbReference type="SAM" id="MobiDB-lite"/>
    </source>
</evidence>
<feature type="region of interest" description="Disordered" evidence="1">
    <location>
        <begin position="192"/>
        <end position="222"/>
    </location>
</feature>
<feature type="compositionally biased region" description="Basic and acidic residues" evidence="1">
    <location>
        <begin position="55"/>
        <end position="64"/>
    </location>
</feature>
<feature type="compositionally biased region" description="Basic residues" evidence="1">
    <location>
        <begin position="212"/>
        <end position="222"/>
    </location>
</feature>
<sequence length="222" mass="25395">MSELNCSTDKKRHRKKRDKHNHSDADFKSANTTEATSLDLVPECSKKRKHKKTKQKFDDSDEHLHAFNCNKETGVEMEMKKQFIATGDAHKKFKPQDNKQASETSCDANVTEKTIKRKNKKKEKTVSTDTLVSCDNTEPPNKKKKSDTFNDDVSVSLKKPESAYIQMSERTLEKQGKKQKLKMQLDAEVNSENVINHATNNNTVSSILKKESNKHHKKPGKH</sequence>
<organism evidence="2">
    <name type="scientific">Arion vulgaris</name>
    <dbReference type="NCBI Taxonomy" id="1028688"/>
    <lineage>
        <taxon>Eukaryota</taxon>
        <taxon>Metazoa</taxon>
        <taxon>Spiralia</taxon>
        <taxon>Lophotrochozoa</taxon>
        <taxon>Mollusca</taxon>
        <taxon>Gastropoda</taxon>
        <taxon>Heterobranchia</taxon>
        <taxon>Euthyneura</taxon>
        <taxon>Panpulmonata</taxon>
        <taxon>Eupulmonata</taxon>
        <taxon>Stylommatophora</taxon>
        <taxon>Helicina</taxon>
        <taxon>Arionoidea</taxon>
        <taxon>Arionidae</taxon>
        <taxon>Arion</taxon>
    </lineage>
</organism>
<feature type="region of interest" description="Disordered" evidence="1">
    <location>
        <begin position="1"/>
        <end position="32"/>
    </location>
</feature>
<feature type="compositionally biased region" description="Polar residues" evidence="1">
    <location>
        <begin position="192"/>
        <end position="206"/>
    </location>
</feature>
<reference evidence="2" key="1">
    <citation type="submission" date="2014-12" db="EMBL/GenBank/DDBJ databases">
        <title>Insight into the proteome of Arion vulgaris.</title>
        <authorList>
            <person name="Aradska J."/>
            <person name="Bulat T."/>
            <person name="Smidak R."/>
            <person name="Sarate P."/>
            <person name="Gangsoo J."/>
            <person name="Sialana F."/>
            <person name="Bilban M."/>
            <person name="Lubec G."/>
        </authorList>
    </citation>
    <scope>NUCLEOTIDE SEQUENCE</scope>
    <source>
        <tissue evidence="2">Skin</tissue>
    </source>
</reference>